<reference evidence="4" key="1">
    <citation type="journal article" date="2019" name="Sci. Rep.">
        <title>Draft genome of Tanacetum cinerariifolium, the natural source of mosquito coil.</title>
        <authorList>
            <person name="Yamashiro T."/>
            <person name="Shiraishi A."/>
            <person name="Satake H."/>
            <person name="Nakayama K."/>
        </authorList>
    </citation>
    <scope>NUCLEOTIDE SEQUENCE</scope>
</reference>
<sequence>MKDKVVPYNSQVKLKKTQVEDHLRILSISNKNKSVTACNDSLHSRTLNANAVCATYGKCVVDFDHFACVTKMLNDVNARTKKPNVVPISTRKPKGHVNKSVATPHKKKVALKSTTQKPKSYYRMLYEKTSNAWKWWIEQQCPLGYKWVPKIKMQWVPKARNENVQKRIVHLILFIVDFGFTKHMTGNLKLLCNFVEKFLGTVHFRNDQFAPILGYGDLVQGNIMINKVYYIEGLNHNLFSVDAHVPSQQELDLLFGPLYDELFTTDTSSVNKSSSPTNNSNQQDTQPIMNIQPTSAPSTPAYVHAEENIDNQAEKEHLQDNEFTNPLCTPVQEVAESSSHNIAMQEELHQFDRLQVWELVDKPFGKTVIRLKWLWKKKDKDQTVIRNKVRLVAKGYAQEEDVKTAFLNGPLKEEVYVAQPDGFVDPDHPEKVYRLRKALYGLKQAPRAKYASEILHKHGMDKGQSIGTPMATKHKLDADLSGNPVDQTDYIVKSDADHAECIDTRKSTSGGIQFLDDTMNDGTLIGVASAVREGVTPTVVDMTVKRGKHNYLDDTIILGSFPPLSMPVTTTASNAPGKSSCANITGKPSGKKVNVRTLYTPWGNGIDVFVLLDSIRAIRERFANTAYGLFALWFIWNHPLMLKKWHLDENLLKEDVSTVPVWVKLYGVPVIAFSKNGLSTIATKLGTPLMLDSYTFDMCMQSSDRLSYARAMIELRVDVELKDNIVMAMPKITREGHYICNVGVGYEWKPPKCSSCKTSNMVSNGATSSGSSFMNVDNDDEFASNTYIGKKIDKIERKICKCKLRLLDNDGNLIVPSGIEEGDSEVEVVFDETPNVRILTSGKDGSDKGYGTNSLLEQWRDSYLDNDDYDTYDDDRLKKEKTQKRGKVFNWETAKYGKIWCDEDVYDLRSVETKFPAIVFNDNLTLNETLSCEPTGKLVSKNGYGVLDMVPLPPREQRHTFLRGVIETLEPGYVQDLLGWRVMQEELLRRHWWHQKVVMRIRICLRLCHHYLRLRGRCDLHKTESPVEY</sequence>
<name>A0A6L2MJQ0_TANCI</name>
<evidence type="ECO:0000256" key="1">
    <source>
        <dbReference type="SAM" id="MobiDB-lite"/>
    </source>
</evidence>
<evidence type="ECO:0000259" key="2">
    <source>
        <dbReference type="Pfam" id="PF07727"/>
    </source>
</evidence>
<feature type="domain" description="Reverse transcriptase Ty1/copia-type" evidence="2">
    <location>
        <begin position="355"/>
        <end position="399"/>
    </location>
</feature>
<feature type="domain" description="Reverse transcriptase Ty1/copia-type" evidence="2">
    <location>
        <begin position="401"/>
        <end position="463"/>
    </location>
</feature>
<dbReference type="Pfam" id="PF07727">
    <property type="entry name" value="RVT_2"/>
    <property type="match status" value="2"/>
</dbReference>
<dbReference type="AlphaFoldDB" id="A0A6L2MJQ0"/>
<gene>
    <name evidence="4" type="ORF">Tci_044980</name>
</gene>
<comment type="caution">
    <text evidence="4">The sequence shown here is derived from an EMBL/GenBank/DDBJ whole genome shotgun (WGS) entry which is preliminary data.</text>
</comment>
<dbReference type="Pfam" id="PF22936">
    <property type="entry name" value="Pol_BBD"/>
    <property type="match status" value="1"/>
</dbReference>
<feature type="region of interest" description="Disordered" evidence="1">
    <location>
        <begin position="267"/>
        <end position="299"/>
    </location>
</feature>
<protein>
    <recommendedName>
        <fullName evidence="5">Reverse transcriptase Ty1/copia-type domain-containing protein</fullName>
    </recommendedName>
</protein>
<dbReference type="EMBL" id="BKCJ010006605">
    <property type="protein sequence ID" value="GEU73002.1"/>
    <property type="molecule type" value="Genomic_DNA"/>
</dbReference>
<dbReference type="PANTHER" id="PTHR31286:SF99">
    <property type="entry name" value="DUF4283 DOMAIN-CONTAINING PROTEIN"/>
    <property type="match status" value="1"/>
</dbReference>
<evidence type="ECO:0008006" key="5">
    <source>
        <dbReference type="Google" id="ProtNLM"/>
    </source>
</evidence>
<dbReference type="InterPro" id="IPR040256">
    <property type="entry name" value="At4g02000-like"/>
</dbReference>
<accession>A0A6L2MJQ0</accession>
<organism evidence="4">
    <name type="scientific">Tanacetum cinerariifolium</name>
    <name type="common">Dalmatian daisy</name>
    <name type="synonym">Chrysanthemum cinerariifolium</name>
    <dbReference type="NCBI Taxonomy" id="118510"/>
    <lineage>
        <taxon>Eukaryota</taxon>
        <taxon>Viridiplantae</taxon>
        <taxon>Streptophyta</taxon>
        <taxon>Embryophyta</taxon>
        <taxon>Tracheophyta</taxon>
        <taxon>Spermatophyta</taxon>
        <taxon>Magnoliopsida</taxon>
        <taxon>eudicotyledons</taxon>
        <taxon>Gunneridae</taxon>
        <taxon>Pentapetalae</taxon>
        <taxon>asterids</taxon>
        <taxon>campanulids</taxon>
        <taxon>Asterales</taxon>
        <taxon>Asteraceae</taxon>
        <taxon>Asteroideae</taxon>
        <taxon>Anthemideae</taxon>
        <taxon>Anthemidinae</taxon>
        <taxon>Tanacetum</taxon>
    </lineage>
</organism>
<feature type="compositionally biased region" description="Polar residues" evidence="1">
    <location>
        <begin position="267"/>
        <end position="298"/>
    </location>
</feature>
<dbReference type="InterPro" id="IPR013103">
    <property type="entry name" value="RVT_2"/>
</dbReference>
<dbReference type="InterPro" id="IPR054722">
    <property type="entry name" value="PolX-like_BBD"/>
</dbReference>
<evidence type="ECO:0000313" key="4">
    <source>
        <dbReference type="EMBL" id="GEU73002.1"/>
    </source>
</evidence>
<proteinExistence type="predicted"/>
<dbReference type="PANTHER" id="PTHR31286">
    <property type="entry name" value="GLYCINE-RICH CELL WALL STRUCTURAL PROTEIN 1.8-LIKE"/>
    <property type="match status" value="1"/>
</dbReference>
<feature type="domain" description="Retrovirus-related Pol polyprotein from transposon TNT 1-94-like beta-barrel" evidence="3">
    <location>
        <begin position="174"/>
        <end position="243"/>
    </location>
</feature>
<evidence type="ECO:0000259" key="3">
    <source>
        <dbReference type="Pfam" id="PF22936"/>
    </source>
</evidence>